<proteinExistence type="predicted"/>
<dbReference type="Proteomes" id="UP000030653">
    <property type="component" value="Unassembled WGS sequence"/>
</dbReference>
<dbReference type="AlphaFoldDB" id="M5GA13"/>
<organism evidence="2 3">
    <name type="scientific">Dacryopinax primogenitus (strain DJM 731)</name>
    <name type="common">Brown rot fungus</name>
    <dbReference type="NCBI Taxonomy" id="1858805"/>
    <lineage>
        <taxon>Eukaryota</taxon>
        <taxon>Fungi</taxon>
        <taxon>Dikarya</taxon>
        <taxon>Basidiomycota</taxon>
        <taxon>Agaricomycotina</taxon>
        <taxon>Dacrymycetes</taxon>
        <taxon>Dacrymycetales</taxon>
        <taxon>Dacrymycetaceae</taxon>
        <taxon>Dacryopinax</taxon>
    </lineage>
</organism>
<reference evidence="2 3" key="1">
    <citation type="journal article" date="2012" name="Science">
        <title>The Paleozoic origin of enzymatic lignin decomposition reconstructed from 31 fungal genomes.</title>
        <authorList>
            <person name="Floudas D."/>
            <person name="Binder M."/>
            <person name="Riley R."/>
            <person name="Barry K."/>
            <person name="Blanchette R.A."/>
            <person name="Henrissat B."/>
            <person name="Martinez A.T."/>
            <person name="Otillar R."/>
            <person name="Spatafora J.W."/>
            <person name="Yadav J.S."/>
            <person name="Aerts A."/>
            <person name="Benoit I."/>
            <person name="Boyd A."/>
            <person name="Carlson A."/>
            <person name="Copeland A."/>
            <person name="Coutinho P.M."/>
            <person name="de Vries R.P."/>
            <person name="Ferreira P."/>
            <person name="Findley K."/>
            <person name="Foster B."/>
            <person name="Gaskell J."/>
            <person name="Glotzer D."/>
            <person name="Gorecki P."/>
            <person name="Heitman J."/>
            <person name="Hesse C."/>
            <person name="Hori C."/>
            <person name="Igarashi K."/>
            <person name="Jurgens J.A."/>
            <person name="Kallen N."/>
            <person name="Kersten P."/>
            <person name="Kohler A."/>
            <person name="Kuees U."/>
            <person name="Kumar T.K.A."/>
            <person name="Kuo A."/>
            <person name="LaButti K."/>
            <person name="Larrondo L.F."/>
            <person name="Lindquist E."/>
            <person name="Ling A."/>
            <person name="Lombard V."/>
            <person name="Lucas S."/>
            <person name="Lundell T."/>
            <person name="Martin R."/>
            <person name="McLaughlin D.J."/>
            <person name="Morgenstern I."/>
            <person name="Morin E."/>
            <person name="Murat C."/>
            <person name="Nagy L.G."/>
            <person name="Nolan M."/>
            <person name="Ohm R.A."/>
            <person name="Patyshakuliyeva A."/>
            <person name="Rokas A."/>
            <person name="Ruiz-Duenas F.J."/>
            <person name="Sabat G."/>
            <person name="Salamov A."/>
            <person name="Samejima M."/>
            <person name="Schmutz J."/>
            <person name="Slot J.C."/>
            <person name="St John F."/>
            <person name="Stenlid J."/>
            <person name="Sun H."/>
            <person name="Sun S."/>
            <person name="Syed K."/>
            <person name="Tsang A."/>
            <person name="Wiebenga A."/>
            <person name="Young D."/>
            <person name="Pisabarro A."/>
            <person name="Eastwood D.C."/>
            <person name="Martin F."/>
            <person name="Cullen D."/>
            <person name="Grigoriev I.V."/>
            <person name="Hibbett D.S."/>
        </authorList>
    </citation>
    <scope>NUCLEOTIDE SEQUENCE [LARGE SCALE GENOMIC DNA]</scope>
    <source>
        <strain evidence="2 3">DJM-731 SS1</strain>
    </source>
</reference>
<feature type="region of interest" description="Disordered" evidence="1">
    <location>
        <begin position="245"/>
        <end position="279"/>
    </location>
</feature>
<protein>
    <submittedName>
        <fullName evidence="2">Uncharacterized protein</fullName>
    </submittedName>
</protein>
<dbReference type="EMBL" id="JH795861">
    <property type="protein sequence ID" value="EJU02757.1"/>
    <property type="molecule type" value="Genomic_DNA"/>
</dbReference>
<evidence type="ECO:0000313" key="3">
    <source>
        <dbReference type="Proteomes" id="UP000030653"/>
    </source>
</evidence>
<evidence type="ECO:0000313" key="2">
    <source>
        <dbReference type="EMBL" id="EJU02757.1"/>
    </source>
</evidence>
<evidence type="ECO:0000256" key="1">
    <source>
        <dbReference type="SAM" id="MobiDB-lite"/>
    </source>
</evidence>
<keyword evidence="3" id="KW-1185">Reference proteome</keyword>
<name>M5GA13_DACPD</name>
<accession>M5GA13</accession>
<feature type="compositionally biased region" description="Polar residues" evidence="1">
    <location>
        <begin position="270"/>
        <end position="279"/>
    </location>
</feature>
<gene>
    <name evidence="2" type="ORF">DACRYDRAFT_106816</name>
</gene>
<dbReference type="HOGENOM" id="CLU_075600_0_0_1"/>
<dbReference type="RefSeq" id="XP_040629651.1">
    <property type="nucleotide sequence ID" value="XM_040768342.1"/>
</dbReference>
<dbReference type="GeneID" id="63683404"/>
<sequence length="279" mass="31082">MLKTAATIVAGMCEDMEDPGFLPLVKYLDVKPFGNAVALLLNSPQSALICNLPEKWVQLFGLDQQAELAALSVLPSEDEEEDKDEKEFKAMLLGFLRSMVSLASPLVKAKKARAKAKEMTPAKPVMPHVNDGAIETLPTTRAHGRPMKEDTHNVGWMLEEMLVKVLLATMDEVLSYRLTPAFLPTFPSLSSFPREFSLTTHWTNILDTFWVRSVCIACIRKVMAPPPAPVEELFCLETPELVEETAKKPANKKKQKPKKCEQEDDKDSLGLSQKQSCLL</sequence>